<dbReference type="AlphaFoldDB" id="A0A2A2GE81"/>
<dbReference type="Gene3D" id="3.40.605.10">
    <property type="entry name" value="Aldehyde Dehydrogenase, Chain A, domain 1"/>
    <property type="match status" value="1"/>
</dbReference>
<gene>
    <name evidence="9" type="ORF">CK503_03060</name>
</gene>
<evidence type="ECO:0000256" key="6">
    <source>
        <dbReference type="PROSITE-ProRule" id="PRU10007"/>
    </source>
</evidence>
<keyword evidence="10" id="KW-1185">Reference proteome</keyword>
<dbReference type="InterPro" id="IPR012394">
    <property type="entry name" value="Aldehyde_DH_NAD(P)"/>
</dbReference>
<dbReference type="InterPro" id="IPR016162">
    <property type="entry name" value="Ald_DH_N"/>
</dbReference>
<dbReference type="GO" id="GO:0006081">
    <property type="term" value="P:aldehyde metabolic process"/>
    <property type="evidence" value="ECO:0007669"/>
    <property type="project" value="InterPro"/>
</dbReference>
<evidence type="ECO:0000313" key="9">
    <source>
        <dbReference type="EMBL" id="PAU95193.1"/>
    </source>
</evidence>
<reference evidence="9 10" key="1">
    <citation type="submission" date="2017-08" db="EMBL/GenBank/DDBJ databases">
        <title>Aliifodinibius alkalisoli sp. nov., isolated from saline alkaline soil.</title>
        <authorList>
            <person name="Liu D."/>
            <person name="Zhang G."/>
        </authorList>
    </citation>
    <scope>NUCLEOTIDE SEQUENCE [LARGE SCALE GENOMIC DNA]</scope>
    <source>
        <strain evidence="9 10">WN023</strain>
    </source>
</reference>
<dbReference type="PANTHER" id="PTHR43570:SF16">
    <property type="entry name" value="ALDEHYDE DEHYDROGENASE TYPE III, ISOFORM Q"/>
    <property type="match status" value="1"/>
</dbReference>
<evidence type="ECO:0000256" key="3">
    <source>
        <dbReference type="ARBA" id="ARBA00023027"/>
    </source>
</evidence>
<name>A0A2A2GE81_9BACT</name>
<dbReference type="FunFam" id="3.40.309.10:FF:000003">
    <property type="entry name" value="Aldehyde dehydrogenase"/>
    <property type="match status" value="1"/>
</dbReference>
<evidence type="ECO:0000256" key="1">
    <source>
        <dbReference type="ARBA" id="ARBA00009986"/>
    </source>
</evidence>
<sequence>MKQVVKKQQQFFYSGKTLDISFRKKQLQKLRNILTENEDEIYTALAEDFQKPLFESFATELLVLYQEIDHLLANIDHWAKTKKVKSSFLNFPSKSYIKPQPYGVVLVIAPWNYPVQLALNPAVGAIASGNTVILKPSENAPHTSELLAKLINNNFDSGFFHAVEGDAKTTQSLLSEPLDYIFFTGSTHVGKIIMKLAADQLTPLTLELGGKSPAIVDTSADLSLAAKRIAWGKFINAGQTCVSPDYVYVHASMHMQLCRLIQKEIRGFYGDDPSQSDDFARIINDKHFSRLTNLINPNKVFYGGNTDAESRYIEPTIMTQVSWDDPVMQEEIFGPILPILPFDYLDEIISTLQNKSKPLALYLFSTDKNNQKKVMRNLQFGGGCINDTVAHLGNTELPFGGIGNSGFGGYHGKTSFDTFTHSKSIMKKSNWLDIPLRYPPYKGNLKWLKKLTKFL</sequence>
<dbReference type="GO" id="GO:0004029">
    <property type="term" value="F:aldehyde dehydrogenase (NAD+) activity"/>
    <property type="evidence" value="ECO:0007669"/>
    <property type="project" value="TreeGrafter"/>
</dbReference>
<dbReference type="SUPFAM" id="SSF53720">
    <property type="entry name" value="ALDH-like"/>
    <property type="match status" value="1"/>
</dbReference>
<dbReference type="CDD" id="cd07136">
    <property type="entry name" value="ALDH_YwdH-P39616"/>
    <property type="match status" value="1"/>
</dbReference>
<dbReference type="InterPro" id="IPR029510">
    <property type="entry name" value="Ald_DH_CS_GLU"/>
</dbReference>
<dbReference type="Proteomes" id="UP000218831">
    <property type="component" value="Unassembled WGS sequence"/>
</dbReference>
<dbReference type="InterPro" id="IPR015590">
    <property type="entry name" value="Aldehyde_DH_dom"/>
</dbReference>
<dbReference type="PIRSF" id="PIRSF036492">
    <property type="entry name" value="ALDH"/>
    <property type="match status" value="1"/>
</dbReference>
<comment type="caution">
    <text evidence="9">The sequence shown here is derived from an EMBL/GenBank/DDBJ whole genome shotgun (WGS) entry which is preliminary data.</text>
</comment>
<dbReference type="OrthoDB" id="9762913at2"/>
<organism evidence="9 10">
    <name type="scientific">Fodinibius salipaludis</name>
    <dbReference type="NCBI Taxonomy" id="2032627"/>
    <lineage>
        <taxon>Bacteria</taxon>
        <taxon>Pseudomonadati</taxon>
        <taxon>Balneolota</taxon>
        <taxon>Balneolia</taxon>
        <taxon>Balneolales</taxon>
        <taxon>Balneolaceae</taxon>
        <taxon>Fodinibius</taxon>
    </lineage>
</organism>
<feature type="active site" evidence="5">
    <location>
        <position position="241"/>
    </location>
</feature>
<keyword evidence="3" id="KW-0520">NAD</keyword>
<evidence type="ECO:0000256" key="4">
    <source>
        <dbReference type="PIRNR" id="PIRNR036492"/>
    </source>
</evidence>
<dbReference type="Pfam" id="PF00171">
    <property type="entry name" value="Aldedh"/>
    <property type="match status" value="1"/>
</dbReference>
<evidence type="ECO:0000259" key="8">
    <source>
        <dbReference type="Pfam" id="PF00171"/>
    </source>
</evidence>
<dbReference type="PANTHER" id="PTHR43570">
    <property type="entry name" value="ALDEHYDE DEHYDROGENASE"/>
    <property type="match status" value="1"/>
</dbReference>
<dbReference type="GO" id="GO:0005737">
    <property type="term" value="C:cytoplasm"/>
    <property type="evidence" value="ECO:0007669"/>
    <property type="project" value="TreeGrafter"/>
</dbReference>
<dbReference type="FunFam" id="3.40.605.10:FF:000004">
    <property type="entry name" value="Aldehyde dehydrogenase"/>
    <property type="match status" value="1"/>
</dbReference>
<protein>
    <recommendedName>
        <fullName evidence="4">Aldehyde dehydrogenase</fullName>
    </recommendedName>
</protein>
<dbReference type="PROSITE" id="PS00687">
    <property type="entry name" value="ALDEHYDE_DEHYDR_GLU"/>
    <property type="match status" value="1"/>
</dbReference>
<feature type="active site" evidence="5 6">
    <location>
        <position position="207"/>
    </location>
</feature>
<evidence type="ECO:0000256" key="5">
    <source>
        <dbReference type="PIRSR" id="PIRSR036492-1"/>
    </source>
</evidence>
<keyword evidence="2 4" id="KW-0560">Oxidoreductase</keyword>
<proteinExistence type="inferred from homology"/>
<evidence type="ECO:0000256" key="2">
    <source>
        <dbReference type="ARBA" id="ARBA00023002"/>
    </source>
</evidence>
<evidence type="ECO:0000256" key="7">
    <source>
        <dbReference type="RuleBase" id="RU003345"/>
    </source>
</evidence>
<feature type="domain" description="Aldehyde dehydrogenase" evidence="8">
    <location>
        <begin position="4"/>
        <end position="425"/>
    </location>
</feature>
<comment type="similarity">
    <text evidence="1 4 7">Belongs to the aldehyde dehydrogenase family.</text>
</comment>
<dbReference type="RefSeq" id="WP_095605319.1">
    <property type="nucleotide sequence ID" value="NZ_NSKE01000002.1"/>
</dbReference>
<evidence type="ECO:0000313" key="10">
    <source>
        <dbReference type="Proteomes" id="UP000218831"/>
    </source>
</evidence>
<dbReference type="InterPro" id="IPR016163">
    <property type="entry name" value="Ald_DH_C"/>
</dbReference>
<dbReference type="Gene3D" id="3.40.309.10">
    <property type="entry name" value="Aldehyde Dehydrogenase, Chain A, domain 2"/>
    <property type="match status" value="1"/>
</dbReference>
<dbReference type="EMBL" id="NSKE01000002">
    <property type="protein sequence ID" value="PAU95193.1"/>
    <property type="molecule type" value="Genomic_DNA"/>
</dbReference>
<accession>A0A2A2GE81</accession>
<dbReference type="InterPro" id="IPR016161">
    <property type="entry name" value="Ald_DH/histidinol_DH"/>
</dbReference>